<organism evidence="2 3">
    <name type="scientific">Bombardia bombarda</name>
    <dbReference type="NCBI Taxonomy" id="252184"/>
    <lineage>
        <taxon>Eukaryota</taxon>
        <taxon>Fungi</taxon>
        <taxon>Dikarya</taxon>
        <taxon>Ascomycota</taxon>
        <taxon>Pezizomycotina</taxon>
        <taxon>Sordariomycetes</taxon>
        <taxon>Sordariomycetidae</taxon>
        <taxon>Sordariales</taxon>
        <taxon>Lasiosphaeriaceae</taxon>
        <taxon>Bombardia</taxon>
    </lineage>
</organism>
<evidence type="ECO:0000313" key="3">
    <source>
        <dbReference type="Proteomes" id="UP001174934"/>
    </source>
</evidence>
<sequence length="100" mass="11019">MDIAPENLRKIFEWFAVGAAFIRASANDARPGPFRWIGVVLVTPFCTLVFLGGGFWFPGHDSERILHSGQSCRLARPLSLVGRTVQLWNGGPPKPQDCPV</sequence>
<keyword evidence="3" id="KW-1185">Reference proteome</keyword>
<name>A0AA39TR05_9PEZI</name>
<comment type="caution">
    <text evidence="2">The sequence shown here is derived from an EMBL/GenBank/DDBJ whole genome shotgun (WGS) entry which is preliminary data.</text>
</comment>
<dbReference type="AlphaFoldDB" id="A0AA39TR05"/>
<keyword evidence="1" id="KW-0472">Membrane</keyword>
<keyword evidence="1" id="KW-1133">Transmembrane helix</keyword>
<keyword evidence="1" id="KW-0812">Transmembrane</keyword>
<dbReference type="Proteomes" id="UP001174934">
    <property type="component" value="Unassembled WGS sequence"/>
</dbReference>
<evidence type="ECO:0000256" key="1">
    <source>
        <dbReference type="SAM" id="Phobius"/>
    </source>
</evidence>
<evidence type="ECO:0000313" key="2">
    <source>
        <dbReference type="EMBL" id="KAK0609887.1"/>
    </source>
</evidence>
<feature type="transmembrane region" description="Helical" evidence="1">
    <location>
        <begin position="36"/>
        <end position="57"/>
    </location>
</feature>
<gene>
    <name evidence="2" type="ORF">B0T17DRAFT_512211</name>
</gene>
<accession>A0AA39TR05</accession>
<protein>
    <submittedName>
        <fullName evidence="2">Uncharacterized protein</fullName>
    </submittedName>
</protein>
<reference evidence="2" key="1">
    <citation type="submission" date="2023-06" db="EMBL/GenBank/DDBJ databases">
        <title>Genome-scale phylogeny and comparative genomics of the fungal order Sordariales.</title>
        <authorList>
            <consortium name="Lawrence Berkeley National Laboratory"/>
            <person name="Hensen N."/>
            <person name="Bonometti L."/>
            <person name="Westerberg I."/>
            <person name="Brannstrom I.O."/>
            <person name="Guillou S."/>
            <person name="Cros-Aarteil S."/>
            <person name="Calhoun S."/>
            <person name="Haridas S."/>
            <person name="Kuo A."/>
            <person name="Mondo S."/>
            <person name="Pangilinan J."/>
            <person name="Riley R."/>
            <person name="LaButti K."/>
            <person name="Andreopoulos B."/>
            <person name="Lipzen A."/>
            <person name="Chen C."/>
            <person name="Yanf M."/>
            <person name="Daum C."/>
            <person name="Ng V."/>
            <person name="Clum A."/>
            <person name="Steindorff A."/>
            <person name="Ohm R."/>
            <person name="Martin F."/>
            <person name="Silar P."/>
            <person name="Natvig D."/>
            <person name="Lalanne C."/>
            <person name="Gautier V."/>
            <person name="Ament-velasquez S.L."/>
            <person name="Kruys A."/>
            <person name="Hutchinson M.I."/>
            <person name="Powell A.J."/>
            <person name="Barry K."/>
            <person name="Miller A.N."/>
            <person name="Grigoriev I.V."/>
            <person name="Debuchy R."/>
            <person name="Gladieux P."/>
            <person name="Thoren M.H."/>
            <person name="Johannesson H."/>
        </authorList>
    </citation>
    <scope>NUCLEOTIDE SEQUENCE</scope>
    <source>
        <strain evidence="2">SMH3391-2</strain>
    </source>
</reference>
<dbReference type="EMBL" id="JAULSR010000011">
    <property type="protein sequence ID" value="KAK0609887.1"/>
    <property type="molecule type" value="Genomic_DNA"/>
</dbReference>
<proteinExistence type="predicted"/>